<dbReference type="Proteomes" id="UP001160148">
    <property type="component" value="Unassembled WGS sequence"/>
</dbReference>
<organism evidence="1 2">
    <name type="scientific">Macrosiphum euphorbiae</name>
    <name type="common">potato aphid</name>
    <dbReference type="NCBI Taxonomy" id="13131"/>
    <lineage>
        <taxon>Eukaryota</taxon>
        <taxon>Metazoa</taxon>
        <taxon>Ecdysozoa</taxon>
        <taxon>Arthropoda</taxon>
        <taxon>Hexapoda</taxon>
        <taxon>Insecta</taxon>
        <taxon>Pterygota</taxon>
        <taxon>Neoptera</taxon>
        <taxon>Paraneoptera</taxon>
        <taxon>Hemiptera</taxon>
        <taxon>Sternorrhyncha</taxon>
        <taxon>Aphidomorpha</taxon>
        <taxon>Aphidoidea</taxon>
        <taxon>Aphididae</taxon>
        <taxon>Macrosiphini</taxon>
        <taxon>Macrosiphum</taxon>
    </lineage>
</organism>
<gene>
    <name evidence="1" type="ORF">MEUPH1_LOCUS7085</name>
</gene>
<sequence>MCGGRGRGLEAICSGGCLPSANKNKEAVEKTHLGTFTPVHTGEERTQYLLYSRWSIWCNNNMVSSGGGGGE</sequence>
<comment type="caution">
    <text evidence="1">The sequence shown here is derived from an EMBL/GenBank/DDBJ whole genome shotgun (WGS) entry which is preliminary data.</text>
</comment>
<keyword evidence="2" id="KW-1185">Reference proteome</keyword>
<dbReference type="AlphaFoldDB" id="A0AAV0W4D6"/>
<evidence type="ECO:0000313" key="2">
    <source>
        <dbReference type="Proteomes" id="UP001160148"/>
    </source>
</evidence>
<evidence type="ECO:0000313" key="1">
    <source>
        <dbReference type="EMBL" id="CAI6350649.1"/>
    </source>
</evidence>
<accession>A0AAV0W4D6</accession>
<reference evidence="1 2" key="1">
    <citation type="submission" date="2023-01" db="EMBL/GenBank/DDBJ databases">
        <authorList>
            <person name="Whitehead M."/>
        </authorList>
    </citation>
    <scope>NUCLEOTIDE SEQUENCE [LARGE SCALE GENOMIC DNA]</scope>
</reference>
<name>A0AAV0W4D6_9HEMI</name>
<proteinExistence type="predicted"/>
<protein>
    <submittedName>
        <fullName evidence="1">Uncharacterized protein</fullName>
    </submittedName>
</protein>
<dbReference type="EMBL" id="CARXXK010000001">
    <property type="protein sequence ID" value="CAI6350649.1"/>
    <property type="molecule type" value="Genomic_DNA"/>
</dbReference>